<dbReference type="InterPro" id="IPR001902">
    <property type="entry name" value="SLC26A/SulP_fam"/>
</dbReference>
<evidence type="ECO:0000256" key="8">
    <source>
        <dbReference type="SAM" id="MobiDB-lite"/>
    </source>
</evidence>
<dbReference type="Gene3D" id="3.30.750.24">
    <property type="entry name" value="STAS domain"/>
    <property type="match status" value="1"/>
</dbReference>
<protein>
    <submittedName>
        <fullName evidence="11">Sulfate permease</fullName>
    </submittedName>
</protein>
<feature type="transmembrane region" description="Helical" evidence="9">
    <location>
        <begin position="229"/>
        <end position="247"/>
    </location>
</feature>
<comment type="similarity">
    <text evidence="2">Belongs to the SLC26A/SulP transporter (TC 2.A.53) family.</text>
</comment>
<feature type="transmembrane region" description="Helical" evidence="9">
    <location>
        <begin position="356"/>
        <end position="375"/>
    </location>
</feature>
<feature type="domain" description="STAS" evidence="10">
    <location>
        <begin position="530"/>
        <end position="658"/>
    </location>
</feature>
<organism evidence="12">
    <name type="scientific">Laccaria bicolor (strain S238N-H82 / ATCC MYA-4686)</name>
    <name type="common">Bicoloured deceiver</name>
    <name type="synonym">Laccaria laccata var. bicolor</name>
    <dbReference type="NCBI Taxonomy" id="486041"/>
    <lineage>
        <taxon>Eukaryota</taxon>
        <taxon>Fungi</taxon>
        <taxon>Dikarya</taxon>
        <taxon>Basidiomycota</taxon>
        <taxon>Agaricomycotina</taxon>
        <taxon>Agaricomycetes</taxon>
        <taxon>Agaricomycetidae</taxon>
        <taxon>Agaricales</taxon>
        <taxon>Agaricineae</taxon>
        <taxon>Hydnangiaceae</taxon>
        <taxon>Laccaria</taxon>
    </lineage>
</organism>
<feature type="region of interest" description="Disordered" evidence="8">
    <location>
        <begin position="570"/>
        <end position="590"/>
    </location>
</feature>
<dbReference type="InterPro" id="IPR002645">
    <property type="entry name" value="STAS_dom"/>
</dbReference>
<dbReference type="InterPro" id="IPR011547">
    <property type="entry name" value="SLC26A/SulP_dom"/>
</dbReference>
<dbReference type="GO" id="GO:0016020">
    <property type="term" value="C:membrane"/>
    <property type="evidence" value="ECO:0007669"/>
    <property type="project" value="UniProtKB-SubCell"/>
</dbReference>
<dbReference type="GO" id="GO:0008271">
    <property type="term" value="F:secondary active sulfate transmembrane transporter activity"/>
    <property type="evidence" value="ECO:0007669"/>
    <property type="project" value="InterPro"/>
</dbReference>
<evidence type="ECO:0000256" key="6">
    <source>
        <dbReference type="ARBA" id="ARBA00023136"/>
    </source>
</evidence>
<evidence type="ECO:0000313" key="11">
    <source>
        <dbReference type="EMBL" id="EDR00466.1"/>
    </source>
</evidence>
<comment type="function">
    <text evidence="7">High affinity uptake of sulfate into the cell.</text>
</comment>
<feature type="transmembrane region" description="Helical" evidence="9">
    <location>
        <begin position="259"/>
        <end position="282"/>
    </location>
</feature>
<dbReference type="PROSITE" id="PS50801">
    <property type="entry name" value="STAS"/>
    <property type="match status" value="1"/>
</dbReference>
<dbReference type="GeneID" id="6084499"/>
<keyword evidence="12" id="KW-1185">Reference proteome</keyword>
<evidence type="ECO:0000313" key="12">
    <source>
        <dbReference type="Proteomes" id="UP000001194"/>
    </source>
</evidence>
<evidence type="ECO:0000256" key="5">
    <source>
        <dbReference type="ARBA" id="ARBA00022989"/>
    </source>
</evidence>
<feature type="transmembrane region" description="Helical" evidence="9">
    <location>
        <begin position="94"/>
        <end position="111"/>
    </location>
</feature>
<dbReference type="SUPFAM" id="SSF52091">
    <property type="entry name" value="SpoIIaa-like"/>
    <property type="match status" value="1"/>
</dbReference>
<dbReference type="Pfam" id="PF01740">
    <property type="entry name" value="STAS"/>
    <property type="match status" value="1"/>
</dbReference>
<keyword evidence="4 9" id="KW-0812">Transmembrane</keyword>
<feature type="compositionally biased region" description="Basic and acidic residues" evidence="8">
    <location>
        <begin position="687"/>
        <end position="699"/>
    </location>
</feature>
<feature type="transmembrane region" description="Helical" evidence="9">
    <location>
        <begin position="387"/>
        <end position="407"/>
    </location>
</feature>
<feature type="transmembrane region" description="Helical" evidence="9">
    <location>
        <begin position="148"/>
        <end position="170"/>
    </location>
</feature>
<comment type="subcellular location">
    <subcellularLocation>
        <location evidence="1">Membrane</location>
        <topology evidence="1">Multi-pass membrane protein</topology>
    </subcellularLocation>
</comment>
<dbReference type="EMBL" id="DS547149">
    <property type="protein sequence ID" value="EDR00466.1"/>
    <property type="molecule type" value="Genomic_DNA"/>
</dbReference>
<evidence type="ECO:0000256" key="3">
    <source>
        <dbReference type="ARBA" id="ARBA00022448"/>
    </source>
</evidence>
<evidence type="ECO:0000259" key="10">
    <source>
        <dbReference type="PROSITE" id="PS50801"/>
    </source>
</evidence>
<accession>B0DY65</accession>
<dbReference type="NCBIfam" id="TIGR00815">
    <property type="entry name" value="sulP"/>
    <property type="match status" value="1"/>
</dbReference>
<keyword evidence="3" id="KW-0813">Transport</keyword>
<keyword evidence="5 9" id="KW-1133">Transmembrane helix</keyword>
<dbReference type="Pfam" id="PF00916">
    <property type="entry name" value="Sulfate_transp"/>
    <property type="match status" value="1"/>
</dbReference>
<feature type="region of interest" description="Disordered" evidence="8">
    <location>
        <begin position="681"/>
        <end position="706"/>
    </location>
</feature>
<gene>
    <name evidence="11" type="ORF">LACBIDRAFT_186401</name>
</gene>
<evidence type="ECO:0000256" key="7">
    <source>
        <dbReference type="ARBA" id="ARBA00054315"/>
    </source>
</evidence>
<dbReference type="CDD" id="cd07042">
    <property type="entry name" value="STAS_SulP_like_sulfate_transporter"/>
    <property type="match status" value="1"/>
</dbReference>
<evidence type="ECO:0000256" key="2">
    <source>
        <dbReference type="ARBA" id="ARBA00008692"/>
    </source>
</evidence>
<sequence>MSLSSVKRLGKRIIDYPEETVAVVSVTEWLRPLFSNPTKRVKGYLLSLFPILGWITRYNLGWLTGDLIAGLTVGIVVVPQGMSYAQLATLPPQYGLYSSFVGVLIYCFFATSKDVSIGPVAVMSLTVAQVIKDVQTHHASEKFTGPEIATALAFICGFIVLGIGLLRLGWLVEFISAPAVSGFMTGSAINIAAGQVPGLMGITGFDTRAATYRVIINTLKGLPRTKLDAAWGLTGLVALYAIRYTCLKLERRFPHRARIFFFISVFRNAFVMLILTLAAWLYCRHRKVHGNYPIKILLTVPSGFKAVKQPTITRKLISALGPKLPVATIILFLEHIAISKSFGRINGYKINPNQELIAIGVTNTIGSCFGAYPATGSFSRSALKSKSGVRTPLAGVYTAIVVIVALYGLTSAFFWIPTAALSAIIIHAVADLVASPAQVYSYWRVSPLEFCIWVAAVLVTIFSSIENGIYTSISASLALLLLRVARPRGAFLGKAAVRPSSGSTVDRDVYLPLTKDGITNPYVKVEAPSPGVLIYKFEESYVYPNSHIVYTAIVDYVKANLRRGKDMSNVKLGDRPWNDPGPRRPGDYESEQRANLKKPILHAVVFDFSAVSHIDTTAVQVLIDVRTEVEKWADHPIEFHFAPIMSPWIRRALVAGGFGLGIPNPWATPEVAPVIPYHKSRLSSQSSKDDLEATGDGKKRQSGTVELEPVVPLDTPFFHLDLGAAVRAAESAARHATPLT</sequence>
<dbReference type="GO" id="GO:1902434">
    <property type="term" value="P:sulfate import across plasma membrane"/>
    <property type="evidence" value="ECO:0007669"/>
    <property type="project" value="UniProtKB-ARBA"/>
</dbReference>
<evidence type="ECO:0000256" key="1">
    <source>
        <dbReference type="ARBA" id="ARBA00004141"/>
    </source>
</evidence>
<dbReference type="FunCoup" id="B0DY65">
    <property type="interactions" value="38"/>
</dbReference>
<keyword evidence="6 9" id="KW-0472">Membrane</keyword>
<dbReference type="FunFam" id="3.30.750.24:FF:000046">
    <property type="entry name" value="Solute carrier family 26 (Sodium-independent sulfate anion transporter), member 11"/>
    <property type="match status" value="1"/>
</dbReference>
<dbReference type="AlphaFoldDB" id="B0DY65"/>
<dbReference type="HOGENOM" id="CLU_003182_8_0_1"/>
<dbReference type="RefSeq" id="XP_001888858.1">
    <property type="nucleotide sequence ID" value="XM_001888823.1"/>
</dbReference>
<evidence type="ECO:0000256" key="4">
    <source>
        <dbReference type="ARBA" id="ARBA00022692"/>
    </source>
</evidence>
<dbReference type="PANTHER" id="PTHR11814">
    <property type="entry name" value="SULFATE TRANSPORTER"/>
    <property type="match status" value="1"/>
</dbReference>
<proteinExistence type="inferred from homology"/>
<dbReference type="InterPro" id="IPR018045">
    <property type="entry name" value="S04_transporter_CS"/>
</dbReference>
<dbReference type="InParanoid" id="B0DY65"/>
<dbReference type="Proteomes" id="UP000001194">
    <property type="component" value="Unassembled WGS sequence"/>
</dbReference>
<reference evidence="11 12" key="1">
    <citation type="journal article" date="2008" name="Nature">
        <title>The genome of Laccaria bicolor provides insights into mycorrhizal symbiosis.</title>
        <authorList>
            <person name="Martin F."/>
            <person name="Aerts A."/>
            <person name="Ahren D."/>
            <person name="Brun A."/>
            <person name="Danchin E.G.J."/>
            <person name="Duchaussoy F."/>
            <person name="Gibon J."/>
            <person name="Kohler A."/>
            <person name="Lindquist E."/>
            <person name="Pereda V."/>
            <person name="Salamov A."/>
            <person name="Shapiro H.J."/>
            <person name="Wuyts J."/>
            <person name="Blaudez D."/>
            <person name="Buee M."/>
            <person name="Brokstein P."/>
            <person name="Canbaeck B."/>
            <person name="Cohen D."/>
            <person name="Courty P.E."/>
            <person name="Coutinho P.M."/>
            <person name="Delaruelle C."/>
            <person name="Detter J.C."/>
            <person name="Deveau A."/>
            <person name="DiFazio S."/>
            <person name="Duplessis S."/>
            <person name="Fraissinet-Tachet L."/>
            <person name="Lucic E."/>
            <person name="Frey-Klett P."/>
            <person name="Fourrey C."/>
            <person name="Feussner I."/>
            <person name="Gay G."/>
            <person name="Grimwood J."/>
            <person name="Hoegger P.J."/>
            <person name="Jain P."/>
            <person name="Kilaru S."/>
            <person name="Labbe J."/>
            <person name="Lin Y.C."/>
            <person name="Legue V."/>
            <person name="Le Tacon F."/>
            <person name="Marmeisse R."/>
            <person name="Melayah D."/>
            <person name="Montanini B."/>
            <person name="Muratet M."/>
            <person name="Nehls U."/>
            <person name="Niculita-Hirzel H."/>
            <person name="Oudot-Le Secq M.P."/>
            <person name="Peter M."/>
            <person name="Quesneville H."/>
            <person name="Rajashekar B."/>
            <person name="Reich M."/>
            <person name="Rouhier N."/>
            <person name="Schmutz J."/>
            <person name="Yin T."/>
            <person name="Chalot M."/>
            <person name="Henrissat B."/>
            <person name="Kuees U."/>
            <person name="Lucas S."/>
            <person name="Van de Peer Y."/>
            <person name="Podila G.K."/>
            <person name="Polle A."/>
            <person name="Pukkila P.J."/>
            <person name="Richardson P.M."/>
            <person name="Rouze P."/>
            <person name="Sanders I.R."/>
            <person name="Stajich J.E."/>
            <person name="Tunlid A."/>
            <person name="Tuskan G."/>
            <person name="Grigoriev I.V."/>
        </authorList>
    </citation>
    <scope>NUCLEOTIDE SEQUENCE [LARGE SCALE GENOMIC DNA]</scope>
    <source>
        <strain evidence="12">S238N-H82 / ATCC MYA-4686</strain>
    </source>
</reference>
<evidence type="ECO:0000256" key="9">
    <source>
        <dbReference type="SAM" id="Phobius"/>
    </source>
</evidence>
<dbReference type="KEGG" id="lbc:LACBIDRAFT_186401"/>
<dbReference type="PROSITE" id="PS01130">
    <property type="entry name" value="SLC26A"/>
    <property type="match status" value="1"/>
</dbReference>
<dbReference type="STRING" id="486041.B0DY65"/>
<feature type="transmembrane region" description="Helical" evidence="9">
    <location>
        <begin position="445"/>
        <end position="462"/>
    </location>
</feature>
<name>B0DY65_LACBS</name>
<dbReference type="OrthoDB" id="288203at2759"/>
<dbReference type="InterPro" id="IPR036513">
    <property type="entry name" value="STAS_dom_sf"/>
</dbReference>